<name>A0A1Z5HVY7_9FIRM</name>
<evidence type="ECO:0000313" key="1">
    <source>
        <dbReference type="EMBL" id="GAW93430.1"/>
    </source>
</evidence>
<accession>A0A1Z5HVY7</accession>
<proteinExistence type="predicted"/>
<comment type="caution">
    <text evidence="1">The sequence shown here is derived from an EMBL/GenBank/DDBJ whole genome shotgun (WGS) entry which is preliminary data.</text>
</comment>
<keyword evidence="2" id="KW-1185">Reference proteome</keyword>
<dbReference type="AlphaFoldDB" id="A0A1Z5HVY7"/>
<organism evidence="1 2">
    <name type="scientific">Calderihabitans maritimus</name>
    <dbReference type="NCBI Taxonomy" id="1246530"/>
    <lineage>
        <taxon>Bacteria</taxon>
        <taxon>Bacillati</taxon>
        <taxon>Bacillota</taxon>
        <taxon>Clostridia</taxon>
        <taxon>Neomoorellales</taxon>
        <taxon>Calderihabitantaceae</taxon>
        <taxon>Calderihabitans</taxon>
    </lineage>
</organism>
<protein>
    <recommendedName>
        <fullName evidence="3">YqzL family protein</fullName>
    </recommendedName>
</protein>
<reference evidence="2" key="1">
    <citation type="journal article" date="2017" name="Appl. Environ. Microbiol.">
        <title>Genomic Analysis of Calderihabitans maritimus KKC1, a Thermophilic, Hydrogenogenic, Carboxydotrophic Bacterium Isolated from Marine Sediment.</title>
        <authorList>
            <person name="Omae K."/>
            <person name="Yoneda Y."/>
            <person name="Fukuyama Y."/>
            <person name="Yoshida T."/>
            <person name="Sako Y."/>
        </authorList>
    </citation>
    <scope>NUCLEOTIDE SEQUENCE [LARGE SCALE GENOMIC DNA]</scope>
    <source>
        <strain evidence="2">KKC1</strain>
    </source>
</reference>
<dbReference type="InterPro" id="IPR025617">
    <property type="entry name" value="YqzL"/>
</dbReference>
<evidence type="ECO:0008006" key="3">
    <source>
        <dbReference type="Google" id="ProtNLM"/>
    </source>
</evidence>
<dbReference type="EMBL" id="BDGJ01000142">
    <property type="protein sequence ID" value="GAW93430.1"/>
    <property type="molecule type" value="Genomic_DNA"/>
</dbReference>
<gene>
    <name evidence="1" type="ORF">KKC1_25640</name>
</gene>
<evidence type="ECO:0000313" key="2">
    <source>
        <dbReference type="Proteomes" id="UP000197032"/>
    </source>
</evidence>
<sequence length="51" mass="5782">MGNVKASETMWKLFQATGYIGAYLIYKELTREEEAAEICPGREIVPEEGEE</sequence>
<dbReference type="Proteomes" id="UP000197032">
    <property type="component" value="Unassembled WGS sequence"/>
</dbReference>
<dbReference type="RefSeq" id="WP_202820053.1">
    <property type="nucleotide sequence ID" value="NZ_BDGJ01000142.1"/>
</dbReference>
<dbReference type="Pfam" id="PF14006">
    <property type="entry name" value="YqzL"/>
    <property type="match status" value="1"/>
</dbReference>